<organism evidence="7">
    <name type="scientific">Methanobacterium formicicum</name>
    <dbReference type="NCBI Taxonomy" id="2162"/>
    <lineage>
        <taxon>Archaea</taxon>
        <taxon>Methanobacteriati</taxon>
        <taxon>Methanobacteriota</taxon>
        <taxon>Methanomada group</taxon>
        <taxon>Methanobacteria</taxon>
        <taxon>Methanobacteriales</taxon>
        <taxon>Methanobacteriaceae</taxon>
        <taxon>Methanobacterium</taxon>
    </lineage>
</organism>
<dbReference type="InterPro" id="IPR050572">
    <property type="entry name" value="Fe-S_Ferredoxin"/>
</dbReference>
<evidence type="ECO:0000313" key="6">
    <source>
        <dbReference type="EMBL" id="AIS31193.1"/>
    </source>
</evidence>
<gene>
    <name evidence="6" type="ORF">BRM9_0366</name>
    <name evidence="7" type="ORF">DSM1535_0293</name>
    <name evidence="9" type="ORF">ISP06_03215</name>
    <name evidence="8" type="ORF">MB9_1402</name>
</gene>
<dbReference type="PROSITE" id="PS00198">
    <property type="entry name" value="4FE4S_FER_1"/>
    <property type="match status" value="1"/>
</dbReference>
<reference evidence="6" key="1">
    <citation type="submission" date="2013-12" db="EMBL/GenBank/DDBJ databases">
        <title>The complete genome sequence of Methanobacterium sp. BRM9.</title>
        <authorList>
            <consortium name="Pastoral Greenhouse Gas Research Consortium"/>
            <person name="Kelly W.J."/>
            <person name="Leahy S.C."/>
            <person name="Perry R."/>
            <person name="Li D."/>
            <person name="Altermann E."/>
            <person name="Lambie S.C."/>
            <person name="Attwood G.T."/>
        </authorList>
    </citation>
    <scope>NUCLEOTIDE SEQUENCE [LARGE SCALE GENOMIC DNA]</scope>
    <source>
        <strain evidence="6">BRM9</strain>
    </source>
</reference>
<dbReference type="Pfam" id="PF13187">
    <property type="entry name" value="Fer4_9"/>
    <property type="match status" value="1"/>
</dbReference>
<evidence type="ECO:0000256" key="3">
    <source>
        <dbReference type="ARBA" id="ARBA00023004"/>
    </source>
</evidence>
<dbReference type="Proteomes" id="UP000606900">
    <property type="component" value="Unassembled WGS sequence"/>
</dbReference>
<dbReference type="EMBL" id="JADIIL010000013">
    <property type="protein sequence ID" value="MBF4474467.1"/>
    <property type="molecule type" value="Genomic_DNA"/>
</dbReference>
<dbReference type="PROSITE" id="PS51379">
    <property type="entry name" value="4FE4S_FER_2"/>
    <property type="match status" value="2"/>
</dbReference>
<dbReference type="SUPFAM" id="SSF54862">
    <property type="entry name" value="4Fe-4S ferredoxins"/>
    <property type="match status" value="1"/>
</dbReference>
<sequence length="63" mass="6925">MVKITVDQEKCEGADCAECVDVCPMEVLILDGEKVVVRNTEDCSLCEVCMDVCPNEAVKVEDE</sequence>
<keyword evidence="4" id="KW-0411">Iron-sulfur</keyword>
<dbReference type="EMBL" id="LN515531">
    <property type="protein sequence ID" value="CEA12657.1"/>
    <property type="molecule type" value="Genomic_DNA"/>
</dbReference>
<feature type="domain" description="4Fe-4S ferredoxin-type" evidence="5">
    <location>
        <begin position="2"/>
        <end position="33"/>
    </location>
</feature>
<accession>A0A090I6I8</accession>
<reference evidence="7" key="2">
    <citation type="submission" date="2014-08" db="EMBL/GenBank/DDBJ databases">
        <authorList>
            <person name="Wibberg D."/>
        </authorList>
    </citation>
    <scope>NUCLEOTIDE SEQUENCE</scope>
</reference>
<dbReference type="GO" id="GO:0046872">
    <property type="term" value="F:metal ion binding"/>
    <property type="evidence" value="ECO:0007669"/>
    <property type="project" value="UniProtKB-KW"/>
</dbReference>
<dbReference type="PATRIC" id="fig|2162.10.peg.1465"/>
<dbReference type="EMBL" id="CP006933">
    <property type="protein sequence ID" value="AIS31193.1"/>
    <property type="molecule type" value="Genomic_DNA"/>
</dbReference>
<dbReference type="InterPro" id="IPR017896">
    <property type="entry name" value="4Fe4S_Fe-S-bd"/>
</dbReference>
<keyword evidence="2" id="KW-0479">Metal-binding</keyword>
<dbReference type="Proteomes" id="UP000029661">
    <property type="component" value="Chromosome"/>
</dbReference>
<evidence type="ECO:0000259" key="5">
    <source>
        <dbReference type="PROSITE" id="PS51379"/>
    </source>
</evidence>
<dbReference type="Gene3D" id="3.30.70.20">
    <property type="match status" value="1"/>
</dbReference>
<reference evidence="9" key="4">
    <citation type="submission" date="2020-10" db="EMBL/GenBank/DDBJ databases">
        <title>Dehalococcoides mccartyi of a TCE/Cr reducing biochatode.</title>
        <authorList>
            <person name="Matturro B."/>
        </authorList>
    </citation>
    <scope>NUCLEOTIDE SEQUENCE</scope>
    <source>
        <strain evidence="9">Bin2</strain>
    </source>
</reference>
<evidence type="ECO:0000256" key="1">
    <source>
        <dbReference type="ARBA" id="ARBA00022485"/>
    </source>
</evidence>
<evidence type="ECO:0000313" key="10">
    <source>
        <dbReference type="Proteomes" id="UP000062768"/>
    </source>
</evidence>
<dbReference type="InterPro" id="IPR017900">
    <property type="entry name" value="4Fe4S_Fe_S_CS"/>
</dbReference>
<dbReference type="GO" id="GO:0016491">
    <property type="term" value="F:oxidoreductase activity"/>
    <property type="evidence" value="ECO:0007669"/>
    <property type="project" value="UniProtKB-ARBA"/>
</dbReference>
<dbReference type="EMBL" id="LN734822">
    <property type="protein sequence ID" value="CEL25039.1"/>
    <property type="molecule type" value="Genomic_DNA"/>
</dbReference>
<dbReference type="PANTHER" id="PTHR43687:SF5">
    <property type="entry name" value="4FE-4S FERREDOXIN-TYPE DOMAIN-CONTAINING PROTEIN"/>
    <property type="match status" value="1"/>
</dbReference>
<evidence type="ECO:0000256" key="4">
    <source>
        <dbReference type="ARBA" id="ARBA00023014"/>
    </source>
</evidence>
<reference evidence="8" key="3">
    <citation type="submission" date="2014-09" db="EMBL/GenBank/DDBJ databases">
        <authorList>
            <person name="Bishop-Lilly K.A."/>
            <person name="Broomall S.M."/>
            <person name="Chain P.S."/>
            <person name="Chertkov O."/>
            <person name="Coyne S.R."/>
            <person name="Daligault H.E."/>
            <person name="Davenport K.W."/>
            <person name="Erkkila T."/>
            <person name="Frey K.G."/>
            <person name="Gibbons H.S."/>
            <person name="Gu W."/>
            <person name="Jaissle J."/>
            <person name="Johnson S.L."/>
            <person name="Koroleva G.I."/>
            <person name="Ladner J.T."/>
            <person name="Lo C.-C."/>
            <person name="Minogue T.D."/>
            <person name="Munk C."/>
            <person name="Palacios G.F."/>
            <person name="Redden C.L."/>
            <person name="Rosenzweig C.N."/>
            <person name="Scholz M.B."/>
            <person name="Teshima H."/>
            <person name="Xu Y."/>
        </authorList>
    </citation>
    <scope>NUCLEOTIDE SEQUENCE</scope>
    <source>
        <strain evidence="8">Mb9</strain>
    </source>
</reference>
<evidence type="ECO:0000256" key="2">
    <source>
        <dbReference type="ARBA" id="ARBA00022723"/>
    </source>
</evidence>
<dbReference type="Proteomes" id="UP000062768">
    <property type="component" value="Chromosome I"/>
</dbReference>
<dbReference type="GO" id="GO:0051539">
    <property type="term" value="F:4 iron, 4 sulfur cluster binding"/>
    <property type="evidence" value="ECO:0007669"/>
    <property type="project" value="UniProtKB-KW"/>
</dbReference>
<name>A0A090I6I8_METFO</name>
<dbReference type="GeneID" id="82848716"/>
<feature type="domain" description="4Fe-4S ferredoxin-type" evidence="5">
    <location>
        <begin position="34"/>
        <end position="63"/>
    </location>
</feature>
<keyword evidence="3" id="KW-0408">Iron</keyword>
<protein>
    <submittedName>
        <fullName evidence="9">4Fe-4S dicluster domain-containing protein</fullName>
    </submittedName>
    <submittedName>
        <fullName evidence="6">4Fe-4S ferredoxin iron-sulfur binding domain-containing protein</fullName>
    </submittedName>
</protein>
<keyword evidence="10" id="KW-1185">Reference proteome</keyword>
<evidence type="ECO:0000313" key="8">
    <source>
        <dbReference type="EMBL" id="CEL25039.1"/>
    </source>
</evidence>
<evidence type="ECO:0000313" key="7">
    <source>
        <dbReference type="EMBL" id="CEA12657.1"/>
    </source>
</evidence>
<proteinExistence type="predicted"/>
<dbReference type="OrthoDB" id="5583at2157"/>
<dbReference type="AlphaFoldDB" id="A0A090I6I8"/>
<dbReference type="KEGG" id="mfc:BRM9_0366"/>
<evidence type="ECO:0000313" key="9">
    <source>
        <dbReference type="EMBL" id="MBF4474467.1"/>
    </source>
</evidence>
<dbReference type="KEGG" id="mfi:DSM1535_0293"/>
<keyword evidence="1" id="KW-0004">4Fe-4S</keyword>
<dbReference type="PANTHER" id="PTHR43687">
    <property type="entry name" value="ADENYLYLSULFATE REDUCTASE, BETA SUBUNIT"/>
    <property type="match status" value="1"/>
</dbReference>
<dbReference type="STRING" id="2162.BRM9_0366"/>
<dbReference type="RefSeq" id="WP_048071968.1">
    <property type="nucleotide sequence ID" value="NZ_CP006933.1"/>
</dbReference>